<dbReference type="AlphaFoldDB" id="A0A132NW99"/>
<name>A0A132NW99_GIAIN</name>
<dbReference type="VEuPathDB" id="GiardiaDB:QR46_1630"/>
<accession>A0A132NW99</accession>
<protein>
    <submittedName>
        <fullName evidence="2">Uncharacterized protein</fullName>
    </submittedName>
</protein>
<dbReference type="GO" id="GO:0007034">
    <property type="term" value="P:vacuolar transport"/>
    <property type="evidence" value="ECO:0007669"/>
    <property type="project" value="InterPro"/>
</dbReference>
<evidence type="ECO:0000313" key="3">
    <source>
        <dbReference type="Proteomes" id="UP000070089"/>
    </source>
</evidence>
<gene>
    <name evidence="2" type="ORF">QR46_1630</name>
</gene>
<dbReference type="Gene3D" id="6.10.140.1230">
    <property type="match status" value="1"/>
</dbReference>
<feature type="coiled-coil region" evidence="1">
    <location>
        <begin position="44"/>
        <end position="71"/>
    </location>
</feature>
<comment type="caution">
    <text evidence="2">The sequence shown here is derived from an EMBL/GenBank/DDBJ whole genome shotgun (WGS) entry which is preliminary data.</text>
</comment>
<dbReference type="Pfam" id="PF03357">
    <property type="entry name" value="Snf7"/>
    <property type="match status" value="1"/>
</dbReference>
<evidence type="ECO:0000313" key="2">
    <source>
        <dbReference type="EMBL" id="KWX14347.1"/>
    </source>
</evidence>
<sequence length="212" mass="23531">MVMTMLRQLPWKVNNRAQLFTDCPNKKMGKIDLADQAIELKIAGKQIESQARRLEADVKNLRLELQKVIASNNRELANTKANLLVAKQGQINQLYKLAGQMEIIATQLEIGGMMMENAKEIKVLNKNVKKALNTMDTNALAKIMDEFAKSDKNLSMNTAFMGQMMGEQTSANMDCQVAAKLIAEVAMEQKLTLPSSFADLVPATEVVQVSVE</sequence>
<dbReference type="Proteomes" id="UP000070089">
    <property type="component" value="Unassembled WGS sequence"/>
</dbReference>
<dbReference type="OrthoDB" id="10250956at2759"/>
<dbReference type="InterPro" id="IPR005024">
    <property type="entry name" value="Snf7_fam"/>
</dbReference>
<organism evidence="2 3">
    <name type="scientific">Giardia duodenalis assemblage B</name>
    <dbReference type="NCBI Taxonomy" id="1394984"/>
    <lineage>
        <taxon>Eukaryota</taxon>
        <taxon>Metamonada</taxon>
        <taxon>Diplomonadida</taxon>
        <taxon>Hexamitidae</taxon>
        <taxon>Giardiinae</taxon>
        <taxon>Giardia</taxon>
    </lineage>
</organism>
<reference evidence="2 3" key="1">
    <citation type="journal article" date="2015" name="Mol. Biochem. Parasitol.">
        <title>Identification of polymorphic genes for use in assemblage B genotyping assays through comparative genomics of multiple assemblage B Giardia duodenalis isolates.</title>
        <authorList>
            <person name="Wielinga C."/>
            <person name="Thompson R.C."/>
            <person name="Monis P."/>
            <person name="Ryan U."/>
        </authorList>
    </citation>
    <scope>NUCLEOTIDE SEQUENCE [LARGE SCALE GENOMIC DNA]</scope>
    <source>
        <strain evidence="2 3">BAH15c1</strain>
    </source>
</reference>
<evidence type="ECO:0000256" key="1">
    <source>
        <dbReference type="SAM" id="Coils"/>
    </source>
</evidence>
<proteinExistence type="predicted"/>
<dbReference type="PANTHER" id="PTHR10476">
    <property type="entry name" value="CHARGED MULTIVESICULAR BODY PROTEIN"/>
    <property type="match status" value="1"/>
</dbReference>
<dbReference type="EMBL" id="JXTI01000035">
    <property type="protein sequence ID" value="KWX14347.1"/>
    <property type="molecule type" value="Genomic_DNA"/>
</dbReference>
<keyword evidence="1" id="KW-0175">Coiled coil</keyword>